<reference evidence="3" key="2">
    <citation type="submission" date="2015-01" db="EMBL/GenBank/DDBJ databases">
        <title>Evolutionary Origins and Diversification of the Mycorrhizal Mutualists.</title>
        <authorList>
            <consortium name="DOE Joint Genome Institute"/>
            <consortium name="Mycorrhizal Genomics Consortium"/>
            <person name="Kohler A."/>
            <person name="Kuo A."/>
            <person name="Nagy L.G."/>
            <person name="Floudas D."/>
            <person name="Copeland A."/>
            <person name="Barry K.W."/>
            <person name="Cichocki N."/>
            <person name="Veneault-Fourrey C."/>
            <person name="LaButti K."/>
            <person name="Lindquist E.A."/>
            <person name="Lipzen A."/>
            <person name="Lundell T."/>
            <person name="Morin E."/>
            <person name="Murat C."/>
            <person name="Riley R."/>
            <person name="Ohm R."/>
            <person name="Sun H."/>
            <person name="Tunlid A."/>
            <person name="Henrissat B."/>
            <person name="Grigoriev I.V."/>
            <person name="Hibbett D.S."/>
            <person name="Martin F."/>
        </authorList>
    </citation>
    <scope>NUCLEOTIDE SEQUENCE [LARGE SCALE GENOMIC DNA]</scope>
    <source>
        <strain evidence="3">LaAM-08-1</strain>
    </source>
</reference>
<organism evidence="2 3">
    <name type="scientific">Laccaria amethystina LaAM-08-1</name>
    <dbReference type="NCBI Taxonomy" id="1095629"/>
    <lineage>
        <taxon>Eukaryota</taxon>
        <taxon>Fungi</taxon>
        <taxon>Dikarya</taxon>
        <taxon>Basidiomycota</taxon>
        <taxon>Agaricomycotina</taxon>
        <taxon>Agaricomycetes</taxon>
        <taxon>Agaricomycetidae</taxon>
        <taxon>Agaricales</taxon>
        <taxon>Agaricineae</taxon>
        <taxon>Hydnangiaceae</taxon>
        <taxon>Laccaria</taxon>
    </lineage>
</organism>
<keyword evidence="3" id="KW-1185">Reference proteome</keyword>
<protein>
    <submittedName>
        <fullName evidence="2">Uncharacterized protein</fullName>
    </submittedName>
</protein>
<name>A0A0C9XB21_9AGAR</name>
<sequence length="65" mass="6860">MATGTHIPNGPTPDDEARADTYKTQAHSAGNAAPPWFGPALNLAFVQHLTPIKMTLAKVSALHNP</sequence>
<proteinExistence type="predicted"/>
<evidence type="ECO:0000313" key="3">
    <source>
        <dbReference type="Proteomes" id="UP000054477"/>
    </source>
</evidence>
<feature type="region of interest" description="Disordered" evidence="1">
    <location>
        <begin position="1"/>
        <end position="30"/>
    </location>
</feature>
<gene>
    <name evidence="2" type="ORF">K443DRAFT_6388</name>
</gene>
<dbReference type="Proteomes" id="UP000054477">
    <property type="component" value="Unassembled WGS sequence"/>
</dbReference>
<dbReference type="AlphaFoldDB" id="A0A0C9XB21"/>
<accession>A0A0C9XB21</accession>
<evidence type="ECO:0000313" key="2">
    <source>
        <dbReference type="EMBL" id="KIK02096.1"/>
    </source>
</evidence>
<dbReference type="EMBL" id="KN838597">
    <property type="protein sequence ID" value="KIK02096.1"/>
    <property type="molecule type" value="Genomic_DNA"/>
</dbReference>
<dbReference type="HOGENOM" id="CLU_2850079_0_0_1"/>
<evidence type="ECO:0000256" key="1">
    <source>
        <dbReference type="SAM" id="MobiDB-lite"/>
    </source>
</evidence>
<dbReference type="OrthoDB" id="3230244at2759"/>
<reference evidence="2 3" key="1">
    <citation type="submission" date="2014-04" db="EMBL/GenBank/DDBJ databases">
        <authorList>
            <consortium name="DOE Joint Genome Institute"/>
            <person name="Kuo A."/>
            <person name="Kohler A."/>
            <person name="Nagy L.G."/>
            <person name="Floudas D."/>
            <person name="Copeland A."/>
            <person name="Barry K.W."/>
            <person name="Cichocki N."/>
            <person name="Veneault-Fourrey C."/>
            <person name="LaButti K."/>
            <person name="Lindquist E.A."/>
            <person name="Lipzen A."/>
            <person name="Lundell T."/>
            <person name="Morin E."/>
            <person name="Murat C."/>
            <person name="Sun H."/>
            <person name="Tunlid A."/>
            <person name="Henrissat B."/>
            <person name="Grigoriev I.V."/>
            <person name="Hibbett D.S."/>
            <person name="Martin F."/>
            <person name="Nordberg H.P."/>
            <person name="Cantor M.N."/>
            <person name="Hua S.X."/>
        </authorList>
    </citation>
    <scope>NUCLEOTIDE SEQUENCE [LARGE SCALE GENOMIC DNA]</scope>
    <source>
        <strain evidence="2 3">LaAM-08-1</strain>
    </source>
</reference>